<evidence type="ECO:0000313" key="1">
    <source>
        <dbReference type="EMBL" id="SVB22315.1"/>
    </source>
</evidence>
<dbReference type="EMBL" id="UINC01033283">
    <property type="protein sequence ID" value="SVB22315.1"/>
    <property type="molecule type" value="Genomic_DNA"/>
</dbReference>
<dbReference type="AlphaFoldDB" id="A0A382C899"/>
<organism evidence="1">
    <name type="scientific">marine metagenome</name>
    <dbReference type="NCBI Taxonomy" id="408172"/>
    <lineage>
        <taxon>unclassified sequences</taxon>
        <taxon>metagenomes</taxon>
        <taxon>ecological metagenomes</taxon>
    </lineage>
</organism>
<accession>A0A382C899</accession>
<name>A0A382C899_9ZZZZ</name>
<feature type="non-terminal residue" evidence="1">
    <location>
        <position position="30"/>
    </location>
</feature>
<reference evidence="1" key="1">
    <citation type="submission" date="2018-05" db="EMBL/GenBank/DDBJ databases">
        <authorList>
            <person name="Lanie J.A."/>
            <person name="Ng W.-L."/>
            <person name="Kazmierczak K.M."/>
            <person name="Andrzejewski T.M."/>
            <person name="Davidsen T.M."/>
            <person name="Wayne K.J."/>
            <person name="Tettelin H."/>
            <person name="Glass J.I."/>
            <person name="Rusch D."/>
            <person name="Podicherti R."/>
            <person name="Tsui H.-C.T."/>
            <person name="Winkler M.E."/>
        </authorList>
    </citation>
    <scope>NUCLEOTIDE SEQUENCE</scope>
</reference>
<proteinExistence type="predicted"/>
<gene>
    <name evidence="1" type="ORF">METZ01_LOCUS175169</name>
</gene>
<sequence length="30" mass="3441">MFGKPFRGINKPQLLNSINMSECVVEIEFV</sequence>
<protein>
    <submittedName>
        <fullName evidence="1">Uncharacterized protein</fullName>
    </submittedName>
</protein>